<dbReference type="AlphaFoldDB" id="A0AA38P9X8"/>
<evidence type="ECO:0000313" key="1">
    <source>
        <dbReference type="EMBL" id="KAJ3838746.1"/>
    </source>
</evidence>
<accession>A0AA38P9X8</accession>
<comment type="caution">
    <text evidence="1">The sequence shown here is derived from an EMBL/GenBank/DDBJ whole genome shotgun (WGS) entry which is preliminary data.</text>
</comment>
<dbReference type="EMBL" id="MU806166">
    <property type="protein sequence ID" value="KAJ3838746.1"/>
    <property type="molecule type" value="Genomic_DNA"/>
</dbReference>
<keyword evidence="2" id="KW-1185">Reference proteome</keyword>
<dbReference type="Proteomes" id="UP001163846">
    <property type="component" value="Unassembled WGS sequence"/>
</dbReference>
<protein>
    <submittedName>
        <fullName evidence="1">Uncharacterized protein</fullName>
    </submittedName>
</protein>
<sequence length="72" mass="8191">MFSSSSRVILCTSVFLNQSLLRYLVCLEGNMWQFSAQLKSRSGNRVIPLRLGCTGNSEYSLSLPENQCRWDV</sequence>
<proteinExistence type="predicted"/>
<evidence type="ECO:0000313" key="2">
    <source>
        <dbReference type="Proteomes" id="UP001163846"/>
    </source>
</evidence>
<organism evidence="1 2">
    <name type="scientific">Lentinula raphanica</name>
    <dbReference type="NCBI Taxonomy" id="153919"/>
    <lineage>
        <taxon>Eukaryota</taxon>
        <taxon>Fungi</taxon>
        <taxon>Dikarya</taxon>
        <taxon>Basidiomycota</taxon>
        <taxon>Agaricomycotina</taxon>
        <taxon>Agaricomycetes</taxon>
        <taxon>Agaricomycetidae</taxon>
        <taxon>Agaricales</taxon>
        <taxon>Marasmiineae</taxon>
        <taxon>Omphalotaceae</taxon>
        <taxon>Lentinula</taxon>
    </lineage>
</organism>
<reference evidence="1" key="1">
    <citation type="submission" date="2022-08" db="EMBL/GenBank/DDBJ databases">
        <authorList>
            <consortium name="DOE Joint Genome Institute"/>
            <person name="Min B."/>
            <person name="Riley R."/>
            <person name="Sierra-Patev S."/>
            <person name="Naranjo-Ortiz M."/>
            <person name="Looney B."/>
            <person name="Konkel Z."/>
            <person name="Slot J.C."/>
            <person name="Sakamoto Y."/>
            <person name="Steenwyk J.L."/>
            <person name="Rokas A."/>
            <person name="Carro J."/>
            <person name="Camarero S."/>
            <person name="Ferreira P."/>
            <person name="Molpeceres G."/>
            <person name="Ruiz-Duenas F.J."/>
            <person name="Serrano A."/>
            <person name="Henrissat B."/>
            <person name="Drula E."/>
            <person name="Hughes K.W."/>
            <person name="Mata J.L."/>
            <person name="Ishikawa N.K."/>
            <person name="Vargas-Isla R."/>
            <person name="Ushijima S."/>
            <person name="Smith C.A."/>
            <person name="Ahrendt S."/>
            <person name="Andreopoulos W."/>
            <person name="He G."/>
            <person name="Labutti K."/>
            <person name="Lipzen A."/>
            <person name="Ng V."/>
            <person name="Sandor L."/>
            <person name="Barry K."/>
            <person name="Martinez A.T."/>
            <person name="Xiao Y."/>
            <person name="Gibbons J.G."/>
            <person name="Terashima K."/>
            <person name="Hibbett D.S."/>
            <person name="Grigoriev I.V."/>
        </authorList>
    </citation>
    <scope>NUCLEOTIDE SEQUENCE</scope>
    <source>
        <strain evidence="1">TFB9207</strain>
    </source>
</reference>
<name>A0AA38P9X8_9AGAR</name>
<gene>
    <name evidence="1" type="ORF">F5878DRAFT_618754</name>
</gene>